<evidence type="ECO:0000313" key="3">
    <source>
        <dbReference type="Proteomes" id="UP001385389"/>
    </source>
</evidence>
<dbReference type="RefSeq" id="WP_338670164.1">
    <property type="nucleotide sequence ID" value="NZ_CP146609.1"/>
</dbReference>
<keyword evidence="3" id="KW-1185">Reference proteome</keyword>
<dbReference type="InterPro" id="IPR025579">
    <property type="entry name" value="DUF4357"/>
</dbReference>
<dbReference type="Pfam" id="PF14267">
    <property type="entry name" value="DUF4357"/>
    <property type="match status" value="1"/>
</dbReference>
<evidence type="ECO:0000313" key="2">
    <source>
        <dbReference type="EMBL" id="WWX24494.1"/>
    </source>
</evidence>
<accession>A0ABZ2J5I9</accession>
<feature type="domain" description="DUF4357" evidence="1">
    <location>
        <begin position="219"/>
        <end position="272"/>
    </location>
</feature>
<dbReference type="CDD" id="cd10447">
    <property type="entry name" value="GIY-YIG_unchar_2"/>
    <property type="match status" value="1"/>
</dbReference>
<name>A0ABZ2J5I9_9BACT</name>
<evidence type="ECO:0000259" key="1">
    <source>
        <dbReference type="Pfam" id="PF14267"/>
    </source>
</evidence>
<protein>
    <submittedName>
        <fullName evidence="2">GIY-YIG nuclease family protein</fullName>
    </submittedName>
</protein>
<proteinExistence type="predicted"/>
<sequence length="284" mass="31495">MTPYSIKIYLPGGDPDGLRLIEKSNWTGIGVVFSRSGYKEALKRDEFQRTGVYVLVGSSEDSSLPTLYIGEGDPVRPRLDSHYAQKDFWNWAVFFVTSNQSLNKAHVKYLESRLITLAKDAKQCNLDNSNDSSQPNLSEADVADMESFIQDMLKVFPLVGLSVFEKPEEITEERQFLYIKAKGVSAKGYEASGGFVVLEGSESVLKEVPSSHEATSNLRKDLIRNGVFREESGRYIFTENYLFSSPSAASDVVLGNSSNGRICWKDASGQTLKAIQAASTKNNE</sequence>
<gene>
    <name evidence="2" type="ORF">V8V93_05625</name>
</gene>
<dbReference type="Proteomes" id="UP001385389">
    <property type="component" value="Chromosome"/>
</dbReference>
<reference evidence="2 3" key="1">
    <citation type="submission" date="2024-03" db="EMBL/GenBank/DDBJ databases">
        <title>Phenotype and Genome Characterization of a Sulfate-Reducing Bacterium Pseudodesulfovibrio sp. strain 5S69, isolated from Petroleum Reservoir in Tatarstan (Russia).</title>
        <authorList>
            <person name="Bidzhieva S.K."/>
            <person name="Kadnikov V."/>
            <person name="Tourova T.P."/>
            <person name="Samigullina S.R."/>
            <person name="Sokolova D.S."/>
            <person name="Poltaraus A.B."/>
            <person name="Avtukh A.N."/>
            <person name="Tereshina V.M."/>
            <person name="Mardanov A.V."/>
            <person name="Nazina T.N."/>
        </authorList>
    </citation>
    <scope>NUCLEOTIDE SEQUENCE [LARGE SCALE GENOMIC DNA]</scope>
    <source>
        <strain evidence="2 3">5S69</strain>
    </source>
</reference>
<dbReference type="EMBL" id="CP146609">
    <property type="protein sequence ID" value="WWX24494.1"/>
    <property type="molecule type" value="Genomic_DNA"/>
</dbReference>
<organism evidence="2 3">
    <name type="scientific">Pseudodesulfovibrio methanolicus</name>
    <dbReference type="NCBI Taxonomy" id="3126690"/>
    <lineage>
        <taxon>Bacteria</taxon>
        <taxon>Pseudomonadati</taxon>
        <taxon>Thermodesulfobacteriota</taxon>
        <taxon>Desulfovibrionia</taxon>
        <taxon>Desulfovibrionales</taxon>
        <taxon>Desulfovibrionaceae</taxon>
    </lineage>
</organism>